<evidence type="ECO:0000256" key="1">
    <source>
        <dbReference type="SAM" id="MobiDB-lite"/>
    </source>
</evidence>
<dbReference type="AlphaFoldDB" id="A0A4U6UGD8"/>
<keyword evidence="3" id="KW-1185">Reference proteome</keyword>
<evidence type="ECO:0000313" key="2">
    <source>
        <dbReference type="EMBL" id="TKW09527.1"/>
    </source>
</evidence>
<name>A0A4U6UGD8_SETVI</name>
<gene>
    <name evidence="2" type="ORF">SEVIR_6G108220v2</name>
</gene>
<protein>
    <submittedName>
        <fullName evidence="2">Uncharacterized protein</fullName>
    </submittedName>
</protein>
<accession>A0A4U6UGD8</accession>
<dbReference type="Proteomes" id="UP000298652">
    <property type="component" value="Chromosome 6"/>
</dbReference>
<feature type="compositionally biased region" description="Acidic residues" evidence="1">
    <location>
        <begin position="64"/>
        <end position="73"/>
    </location>
</feature>
<feature type="region of interest" description="Disordered" evidence="1">
    <location>
        <begin position="58"/>
        <end position="81"/>
    </location>
</feature>
<reference evidence="2" key="1">
    <citation type="submission" date="2019-03" db="EMBL/GenBank/DDBJ databases">
        <title>WGS assembly of Setaria viridis.</title>
        <authorList>
            <person name="Huang P."/>
            <person name="Jenkins J."/>
            <person name="Grimwood J."/>
            <person name="Barry K."/>
            <person name="Healey A."/>
            <person name="Mamidi S."/>
            <person name="Sreedasyam A."/>
            <person name="Shu S."/>
            <person name="Feldman M."/>
            <person name="Wu J."/>
            <person name="Yu Y."/>
            <person name="Chen C."/>
            <person name="Johnson J."/>
            <person name="Rokhsar D."/>
            <person name="Baxter I."/>
            <person name="Schmutz J."/>
            <person name="Brutnell T."/>
            <person name="Kellogg E."/>
        </authorList>
    </citation>
    <scope>NUCLEOTIDE SEQUENCE [LARGE SCALE GENOMIC DNA]</scope>
</reference>
<sequence length="110" mass="12631">MPGSQISDLPSRHCRFSLTNCIDIQRPRQLRNLLFEQQDIEVEEQDGLYEDQIHENLQVPPEPTENDDQPDDNFPDHPEIDTADLEMLQGPGSIKMGLMDMSMRLQGVLI</sequence>
<evidence type="ECO:0000313" key="3">
    <source>
        <dbReference type="Proteomes" id="UP000298652"/>
    </source>
</evidence>
<proteinExistence type="predicted"/>
<dbReference type="EMBL" id="CM016557">
    <property type="protein sequence ID" value="TKW09527.1"/>
    <property type="molecule type" value="Genomic_DNA"/>
</dbReference>
<dbReference type="Gramene" id="TKW09527">
    <property type="protein sequence ID" value="TKW09527"/>
    <property type="gene ID" value="SEVIR_6G108220v2"/>
</dbReference>
<organism evidence="2 3">
    <name type="scientific">Setaria viridis</name>
    <name type="common">Green bristlegrass</name>
    <name type="synonym">Setaria italica subsp. viridis</name>
    <dbReference type="NCBI Taxonomy" id="4556"/>
    <lineage>
        <taxon>Eukaryota</taxon>
        <taxon>Viridiplantae</taxon>
        <taxon>Streptophyta</taxon>
        <taxon>Embryophyta</taxon>
        <taxon>Tracheophyta</taxon>
        <taxon>Spermatophyta</taxon>
        <taxon>Magnoliopsida</taxon>
        <taxon>Liliopsida</taxon>
        <taxon>Poales</taxon>
        <taxon>Poaceae</taxon>
        <taxon>PACMAD clade</taxon>
        <taxon>Panicoideae</taxon>
        <taxon>Panicodae</taxon>
        <taxon>Paniceae</taxon>
        <taxon>Cenchrinae</taxon>
        <taxon>Setaria</taxon>
    </lineage>
</organism>